<dbReference type="InterPro" id="IPR005648">
    <property type="entry name" value="FlgD"/>
</dbReference>
<keyword evidence="9" id="KW-0969">Cilium</keyword>
<evidence type="ECO:0000259" key="8">
    <source>
        <dbReference type="Pfam" id="PF13861"/>
    </source>
</evidence>
<feature type="compositionally biased region" description="Low complexity" evidence="6">
    <location>
        <begin position="1"/>
        <end position="10"/>
    </location>
</feature>
<feature type="domain" description="FlgD Tudor-like" evidence="8">
    <location>
        <begin position="85"/>
        <end position="214"/>
    </location>
</feature>
<dbReference type="AlphaFoldDB" id="A0A8J6QX16"/>
<dbReference type="Pfam" id="PF13861">
    <property type="entry name" value="FLgD_tudor"/>
    <property type="match status" value="1"/>
</dbReference>
<accession>A0A8J6QX16</accession>
<name>A0A8J6QX16_9BACT</name>
<dbReference type="Pfam" id="PF13860">
    <property type="entry name" value="FlgD_ig"/>
    <property type="match status" value="1"/>
</dbReference>
<keyword evidence="10" id="KW-1185">Reference proteome</keyword>
<protein>
    <recommendedName>
        <fullName evidence="2 5">Basal-body rod modification protein FlgD</fullName>
    </recommendedName>
</protein>
<evidence type="ECO:0000256" key="2">
    <source>
        <dbReference type="ARBA" id="ARBA00016013"/>
    </source>
</evidence>
<evidence type="ECO:0000256" key="1">
    <source>
        <dbReference type="ARBA" id="ARBA00010577"/>
    </source>
</evidence>
<dbReference type="EMBL" id="JACWUN010000006">
    <property type="protein sequence ID" value="MBD1400431.1"/>
    <property type="molecule type" value="Genomic_DNA"/>
</dbReference>
<dbReference type="GO" id="GO:0044781">
    <property type="term" value="P:bacterial-type flagellum organization"/>
    <property type="evidence" value="ECO:0007669"/>
    <property type="project" value="UniProtKB-UniRule"/>
</dbReference>
<dbReference type="Gene3D" id="2.60.40.4070">
    <property type="match status" value="1"/>
</dbReference>
<gene>
    <name evidence="9" type="ORF">ICT70_07085</name>
</gene>
<dbReference type="Proteomes" id="UP000632828">
    <property type="component" value="Unassembled WGS sequence"/>
</dbReference>
<comment type="caution">
    <text evidence="9">The sequence shown here is derived from an EMBL/GenBank/DDBJ whole genome shotgun (WGS) entry which is preliminary data.</text>
</comment>
<dbReference type="Pfam" id="PF03963">
    <property type="entry name" value="FlgD"/>
    <property type="match status" value="1"/>
</dbReference>
<evidence type="ECO:0000256" key="3">
    <source>
        <dbReference type="ARBA" id="ARBA00022795"/>
    </source>
</evidence>
<dbReference type="InterPro" id="IPR025965">
    <property type="entry name" value="FlgD/Vpr_Ig-like"/>
</dbReference>
<comment type="similarity">
    <text evidence="1 5">Belongs to the FlgD family.</text>
</comment>
<evidence type="ECO:0000313" key="10">
    <source>
        <dbReference type="Proteomes" id="UP000632828"/>
    </source>
</evidence>
<keyword evidence="9" id="KW-0282">Flagellum</keyword>
<feature type="region of interest" description="Disordered" evidence="6">
    <location>
        <begin position="1"/>
        <end position="22"/>
    </location>
</feature>
<proteinExistence type="inferred from homology"/>
<evidence type="ECO:0000259" key="7">
    <source>
        <dbReference type="Pfam" id="PF13860"/>
    </source>
</evidence>
<evidence type="ECO:0000313" key="9">
    <source>
        <dbReference type="EMBL" id="MBD1400431.1"/>
    </source>
</evidence>
<evidence type="ECO:0000256" key="4">
    <source>
        <dbReference type="ARBA" id="ARBA00024746"/>
    </source>
</evidence>
<keyword evidence="3 5" id="KW-1005">Bacterial flagellum biogenesis</keyword>
<keyword evidence="9" id="KW-0966">Cell projection</keyword>
<dbReference type="RefSeq" id="WP_191154921.1">
    <property type="nucleotide sequence ID" value="NZ_JACWUN010000006.1"/>
</dbReference>
<evidence type="ECO:0000256" key="6">
    <source>
        <dbReference type="SAM" id="MobiDB-lite"/>
    </source>
</evidence>
<feature type="domain" description="FlgD/Vpr Ig-like" evidence="7">
    <location>
        <begin position="105"/>
        <end position="174"/>
    </location>
</feature>
<dbReference type="Gene3D" id="2.30.30.910">
    <property type="match status" value="1"/>
</dbReference>
<sequence>MTAISSAISAQAPPVTNMGDRDVSMGKEDFLKLLVAQLQHQDPLNPADPTEFTSQLAQFGQLEQLTNANKSLEQLGRMSGEMEKMSALSLIGQEVVAEGSAFHFNGESMQLGYQLDTPAEKVTLYVQNQSGSTLTTISARETSSGQYFVDWDGYTDSGMPLVPGDYSLIVHAIDADEKTIDSKSLVKGRVESVDLGGTSVQLDTSSGTFALGRITRAGGS</sequence>
<reference evidence="9" key="1">
    <citation type="submission" date="2020-09" db="EMBL/GenBank/DDBJ databases">
        <title>Pelobacter alkaliphilus sp. nov., a novel anaerobic arsenate-reducing bacterium from terrestrial mud volcano.</title>
        <authorList>
            <person name="Khomyakova M.A."/>
            <person name="Merkel A.Y."/>
            <person name="Slobodkin A.I."/>
        </authorList>
    </citation>
    <scope>NUCLEOTIDE SEQUENCE</scope>
    <source>
        <strain evidence="9">M08fum</strain>
    </source>
</reference>
<evidence type="ECO:0000256" key="5">
    <source>
        <dbReference type="RuleBase" id="RU362076"/>
    </source>
</evidence>
<comment type="function">
    <text evidence="4 5">Required for flagellar hook formation. May act as a scaffolding protein.</text>
</comment>
<organism evidence="9 10">
    <name type="scientific">Pelovirga terrestris</name>
    <dbReference type="NCBI Taxonomy" id="2771352"/>
    <lineage>
        <taxon>Bacteria</taxon>
        <taxon>Pseudomonadati</taxon>
        <taxon>Thermodesulfobacteriota</taxon>
        <taxon>Desulfuromonadia</taxon>
        <taxon>Geobacterales</taxon>
        <taxon>Geobacteraceae</taxon>
        <taxon>Pelovirga</taxon>
    </lineage>
</organism>
<dbReference type="InterPro" id="IPR025963">
    <property type="entry name" value="FLgD_Tudor"/>
</dbReference>